<name>A0A7I8VWP9_9ANNE</name>
<organism evidence="4 5">
    <name type="scientific">Dimorphilus gyrociliatus</name>
    <dbReference type="NCBI Taxonomy" id="2664684"/>
    <lineage>
        <taxon>Eukaryota</taxon>
        <taxon>Metazoa</taxon>
        <taxon>Spiralia</taxon>
        <taxon>Lophotrochozoa</taxon>
        <taxon>Annelida</taxon>
        <taxon>Polychaeta</taxon>
        <taxon>Polychaeta incertae sedis</taxon>
        <taxon>Dinophilidae</taxon>
        <taxon>Dimorphilus</taxon>
    </lineage>
</organism>
<dbReference type="OrthoDB" id="10004365at2759"/>
<sequence length="124" mass="14459">MFSTATFHTVIQPSESPIEFSNSLPEDNTCAKTFWQAIELNPPFESNLLSADVKQRLRAAPHTGTTRSQAQKQEETSYQNKTEEFLQKSQQRILKDERIKIVQQIRFRENELSKMKIKKSTREN</sequence>
<dbReference type="PANTHER" id="PTHR47231">
    <property type="entry name" value="UPF0722 PROTEIN C11ORF88"/>
    <property type="match status" value="1"/>
</dbReference>
<evidence type="ECO:0000313" key="5">
    <source>
        <dbReference type="Proteomes" id="UP000549394"/>
    </source>
</evidence>
<comment type="similarity">
    <text evidence="1">Belongs to the HOATZ family.</text>
</comment>
<dbReference type="EMBL" id="CAJFCJ010000012">
    <property type="protein sequence ID" value="CAD5120328.1"/>
    <property type="molecule type" value="Genomic_DNA"/>
</dbReference>
<evidence type="ECO:0000256" key="3">
    <source>
        <dbReference type="SAM" id="MobiDB-lite"/>
    </source>
</evidence>
<evidence type="ECO:0000313" key="4">
    <source>
        <dbReference type="EMBL" id="CAD5120328.1"/>
    </source>
</evidence>
<reference evidence="4 5" key="1">
    <citation type="submission" date="2020-08" db="EMBL/GenBank/DDBJ databases">
        <authorList>
            <person name="Hejnol A."/>
        </authorList>
    </citation>
    <scope>NUCLEOTIDE SEQUENCE [LARGE SCALE GENOMIC DNA]</scope>
</reference>
<dbReference type="Pfam" id="PF17664">
    <property type="entry name" value="HOATZ-like"/>
    <property type="match status" value="1"/>
</dbReference>
<feature type="region of interest" description="Disordered" evidence="3">
    <location>
        <begin position="57"/>
        <end position="91"/>
    </location>
</feature>
<dbReference type="GO" id="GO:0060271">
    <property type="term" value="P:cilium assembly"/>
    <property type="evidence" value="ECO:0007669"/>
    <property type="project" value="InterPro"/>
</dbReference>
<dbReference type="Proteomes" id="UP000549394">
    <property type="component" value="Unassembled WGS sequence"/>
</dbReference>
<evidence type="ECO:0000256" key="2">
    <source>
        <dbReference type="ARBA" id="ARBA00023657"/>
    </source>
</evidence>
<accession>A0A7I8VWP9</accession>
<protein>
    <recommendedName>
        <fullName evidence="2">Cilia- and flagella-associated protein HOATZ</fullName>
    </recommendedName>
</protein>
<keyword evidence="5" id="KW-1185">Reference proteome</keyword>
<evidence type="ECO:0000256" key="1">
    <source>
        <dbReference type="ARBA" id="ARBA00023451"/>
    </source>
</evidence>
<dbReference type="InterPro" id="IPR040681">
    <property type="entry name" value="HOATZ-like"/>
</dbReference>
<dbReference type="AlphaFoldDB" id="A0A7I8VWP9"/>
<feature type="compositionally biased region" description="Polar residues" evidence="3">
    <location>
        <begin position="63"/>
        <end position="80"/>
    </location>
</feature>
<dbReference type="PANTHER" id="PTHR47231:SF1">
    <property type="entry name" value="CILIA- AND FLAGELLA-ASSOCIATED PROTEIN HOATZ"/>
    <property type="match status" value="1"/>
</dbReference>
<gene>
    <name evidence="4" type="ORF">DGYR_LOCUS8438</name>
</gene>
<comment type="caution">
    <text evidence="4">The sequence shown here is derived from an EMBL/GenBank/DDBJ whole genome shotgun (WGS) entry which is preliminary data.</text>
</comment>
<proteinExistence type="inferred from homology"/>